<name>A0A1M6T6B6_9FLAO</name>
<proteinExistence type="predicted"/>
<dbReference type="Proteomes" id="UP000184498">
    <property type="component" value="Unassembled WGS sequence"/>
</dbReference>
<gene>
    <name evidence="4" type="ORF">SAMN05444371_2671</name>
</gene>
<protein>
    <submittedName>
        <fullName evidence="4">Thioredoxin reductase</fullName>
    </submittedName>
</protein>
<dbReference type="InterPro" id="IPR036188">
    <property type="entry name" value="FAD/NAD-bd_sf"/>
</dbReference>
<dbReference type="PRINTS" id="PR00368">
    <property type="entry name" value="FADPNR"/>
</dbReference>
<dbReference type="Gene3D" id="3.50.50.60">
    <property type="entry name" value="FAD/NAD(P)-binding domain"/>
    <property type="match status" value="2"/>
</dbReference>
<dbReference type="SUPFAM" id="SSF51905">
    <property type="entry name" value="FAD/NAD(P)-binding domain"/>
    <property type="match status" value="1"/>
</dbReference>
<evidence type="ECO:0000259" key="3">
    <source>
        <dbReference type="Pfam" id="PF07992"/>
    </source>
</evidence>
<dbReference type="EMBL" id="FRAM01000003">
    <property type="protein sequence ID" value="SHK52503.1"/>
    <property type="molecule type" value="Genomic_DNA"/>
</dbReference>
<evidence type="ECO:0000313" key="4">
    <source>
        <dbReference type="EMBL" id="SHK52503.1"/>
    </source>
</evidence>
<dbReference type="RefSeq" id="WP_072998884.1">
    <property type="nucleotide sequence ID" value="NZ_FRAM01000003.1"/>
</dbReference>
<evidence type="ECO:0000256" key="2">
    <source>
        <dbReference type="ARBA" id="ARBA00023002"/>
    </source>
</evidence>
<dbReference type="InterPro" id="IPR050097">
    <property type="entry name" value="Ferredoxin-NADP_redctase_2"/>
</dbReference>
<dbReference type="PRINTS" id="PR00469">
    <property type="entry name" value="PNDRDTASEII"/>
</dbReference>
<dbReference type="InterPro" id="IPR023753">
    <property type="entry name" value="FAD/NAD-binding_dom"/>
</dbReference>
<dbReference type="OrthoDB" id="9806179at2"/>
<accession>A0A1M6T6B6</accession>
<keyword evidence="5" id="KW-1185">Reference proteome</keyword>
<keyword evidence="2" id="KW-0560">Oxidoreductase</keyword>
<dbReference type="GO" id="GO:0016491">
    <property type="term" value="F:oxidoreductase activity"/>
    <property type="evidence" value="ECO:0007669"/>
    <property type="project" value="UniProtKB-KW"/>
</dbReference>
<dbReference type="AlphaFoldDB" id="A0A1M6T6B6"/>
<evidence type="ECO:0000313" key="5">
    <source>
        <dbReference type="Proteomes" id="UP000184498"/>
    </source>
</evidence>
<organism evidence="4 5">
    <name type="scientific">Epilithonimonas mollis</name>
    <dbReference type="NCBI Taxonomy" id="216903"/>
    <lineage>
        <taxon>Bacteria</taxon>
        <taxon>Pseudomonadati</taxon>
        <taxon>Bacteroidota</taxon>
        <taxon>Flavobacteriia</taxon>
        <taxon>Flavobacteriales</taxon>
        <taxon>Weeksellaceae</taxon>
        <taxon>Chryseobacterium group</taxon>
        <taxon>Epilithonimonas</taxon>
    </lineage>
</organism>
<dbReference type="STRING" id="216903.SAMN05444371_2671"/>
<feature type="domain" description="FAD/NAD(P)-binding" evidence="3">
    <location>
        <begin position="7"/>
        <end position="286"/>
    </location>
</feature>
<evidence type="ECO:0000256" key="1">
    <source>
        <dbReference type="ARBA" id="ARBA00022630"/>
    </source>
</evidence>
<dbReference type="Pfam" id="PF07992">
    <property type="entry name" value="Pyr_redox_2"/>
    <property type="match status" value="1"/>
</dbReference>
<sequence length="302" mass="33707">MKQENTFDVIIVGGSYAGLSAGMALGRSLRKVLIIDNEKPCNIQTPHSHNFLTQDGKTPKEISTLAKEQVKKYDTVEFYNGLAIEGKKTENGFEITTKRGEIFKAKKLIFATGIVDEVPNIKGFWECWGISLIHCPYCHGYEFKTKKTGIIANGERGFHIASLVNNLTDNLTILTRGKSDFTEEQTRKLMQNNINIIETEIDEIQHQNGNIESLILSDNHELKFEAVYGAFPFHQHSDIPKSLGCEMTEMGHIKTDLFQKTNVSGLYVCGDNSSPMRSVANAVYTGNFAGAMVNAELTQENF</sequence>
<dbReference type="PANTHER" id="PTHR48105">
    <property type="entry name" value="THIOREDOXIN REDUCTASE 1-RELATED-RELATED"/>
    <property type="match status" value="1"/>
</dbReference>
<keyword evidence="1" id="KW-0285">Flavoprotein</keyword>
<reference evidence="5" key="1">
    <citation type="submission" date="2016-11" db="EMBL/GenBank/DDBJ databases">
        <authorList>
            <person name="Varghese N."/>
            <person name="Submissions S."/>
        </authorList>
    </citation>
    <scope>NUCLEOTIDE SEQUENCE [LARGE SCALE GENOMIC DNA]</scope>
    <source>
        <strain evidence="5">DSM 18016</strain>
    </source>
</reference>